<protein>
    <submittedName>
        <fullName evidence="5">Mur ligase family protein</fullName>
    </submittedName>
</protein>
<evidence type="ECO:0000259" key="4">
    <source>
        <dbReference type="Pfam" id="PF08245"/>
    </source>
</evidence>
<keyword evidence="1 5" id="KW-0436">Ligase</keyword>
<evidence type="ECO:0000256" key="3">
    <source>
        <dbReference type="ARBA" id="ARBA00022840"/>
    </source>
</evidence>
<sequence length="168" mass="18285">MTRIHGFVVGVTGSNGKTTTKEMLRTVLDTGGSCLATEANQNTELGLPLTMLRRTSEHRSMVLEMGMRGRGQIRELCNIAKPTAGVITNIGHSHIELLGSQREIALAKAELLQSITLEGVAALRFEDPWLKEMSTLCGGKVFWYGLENHLDAFPSNIRSTDSGTDLSV</sequence>
<proteinExistence type="predicted"/>
<evidence type="ECO:0000256" key="2">
    <source>
        <dbReference type="ARBA" id="ARBA00022741"/>
    </source>
</evidence>
<dbReference type="EMBL" id="JBHUCX010000085">
    <property type="protein sequence ID" value="MFD1677095.1"/>
    <property type="molecule type" value="Genomic_DNA"/>
</dbReference>
<dbReference type="InterPro" id="IPR013221">
    <property type="entry name" value="Mur_ligase_cen"/>
</dbReference>
<dbReference type="RefSeq" id="WP_377945011.1">
    <property type="nucleotide sequence ID" value="NZ_JBHUCX010000085.1"/>
</dbReference>
<dbReference type="InterPro" id="IPR036565">
    <property type="entry name" value="Mur-like_cat_sf"/>
</dbReference>
<feature type="domain" description="Mur ligase central" evidence="4">
    <location>
        <begin position="11"/>
        <end position="166"/>
    </location>
</feature>
<dbReference type="InterPro" id="IPR051046">
    <property type="entry name" value="MurCDEF_CellWall_CoF430Synth"/>
</dbReference>
<dbReference type="GO" id="GO:0016874">
    <property type="term" value="F:ligase activity"/>
    <property type="evidence" value="ECO:0007669"/>
    <property type="project" value="UniProtKB-KW"/>
</dbReference>
<reference evidence="6" key="1">
    <citation type="journal article" date="2019" name="Int. J. Syst. Evol. Microbiol.">
        <title>The Global Catalogue of Microorganisms (GCM) 10K type strain sequencing project: providing services to taxonomists for standard genome sequencing and annotation.</title>
        <authorList>
            <consortium name="The Broad Institute Genomics Platform"/>
            <consortium name="The Broad Institute Genome Sequencing Center for Infectious Disease"/>
            <person name="Wu L."/>
            <person name="Ma J."/>
        </authorList>
    </citation>
    <scope>NUCLEOTIDE SEQUENCE [LARGE SCALE GENOMIC DNA]</scope>
    <source>
        <strain evidence="6">CGMCC 1.12286</strain>
    </source>
</reference>
<evidence type="ECO:0000313" key="6">
    <source>
        <dbReference type="Proteomes" id="UP001597079"/>
    </source>
</evidence>
<dbReference type="PANTHER" id="PTHR43024:SF1">
    <property type="entry name" value="UDP-N-ACETYLMURAMOYL-TRIPEPTIDE--D-ALANYL-D-ALANINE LIGASE"/>
    <property type="match status" value="1"/>
</dbReference>
<dbReference type="Proteomes" id="UP001597079">
    <property type="component" value="Unassembled WGS sequence"/>
</dbReference>
<keyword evidence="6" id="KW-1185">Reference proteome</keyword>
<dbReference type="SUPFAM" id="SSF53623">
    <property type="entry name" value="MurD-like peptide ligases, catalytic domain"/>
    <property type="match status" value="1"/>
</dbReference>
<name>A0ABW4JPL9_9BACL</name>
<accession>A0ABW4JPL9</accession>
<evidence type="ECO:0000313" key="5">
    <source>
        <dbReference type="EMBL" id="MFD1677095.1"/>
    </source>
</evidence>
<comment type="caution">
    <text evidence="5">The sequence shown here is derived from an EMBL/GenBank/DDBJ whole genome shotgun (WGS) entry which is preliminary data.</text>
</comment>
<gene>
    <name evidence="5" type="ORF">ACFSB2_20680</name>
</gene>
<evidence type="ECO:0000256" key="1">
    <source>
        <dbReference type="ARBA" id="ARBA00022598"/>
    </source>
</evidence>
<organism evidence="5 6">
    <name type="scientific">Alicyclobacillus fodiniaquatilis</name>
    <dbReference type="NCBI Taxonomy" id="1661150"/>
    <lineage>
        <taxon>Bacteria</taxon>
        <taxon>Bacillati</taxon>
        <taxon>Bacillota</taxon>
        <taxon>Bacilli</taxon>
        <taxon>Bacillales</taxon>
        <taxon>Alicyclobacillaceae</taxon>
        <taxon>Alicyclobacillus</taxon>
    </lineage>
</organism>
<keyword evidence="2" id="KW-0547">Nucleotide-binding</keyword>
<dbReference type="Pfam" id="PF08245">
    <property type="entry name" value="Mur_ligase_M"/>
    <property type="match status" value="1"/>
</dbReference>
<keyword evidence="3" id="KW-0067">ATP-binding</keyword>
<dbReference type="Gene3D" id="3.40.1190.10">
    <property type="entry name" value="Mur-like, catalytic domain"/>
    <property type="match status" value="1"/>
</dbReference>
<dbReference type="PANTHER" id="PTHR43024">
    <property type="entry name" value="UDP-N-ACETYLMURAMOYL-TRIPEPTIDE--D-ALANYL-D-ALANINE LIGASE"/>
    <property type="match status" value="1"/>
</dbReference>